<evidence type="ECO:0000313" key="1">
    <source>
        <dbReference type="EMBL" id="CRG92343.1"/>
    </source>
</evidence>
<proteinExistence type="predicted"/>
<dbReference type="OrthoDB" id="7396853at2759"/>
<dbReference type="EMBL" id="CVMT01000012">
    <property type="protein sequence ID" value="CRG92343.1"/>
    <property type="molecule type" value="Genomic_DNA"/>
</dbReference>
<protein>
    <submittedName>
        <fullName evidence="1">Uncharacterized protein</fullName>
    </submittedName>
</protein>
<name>A0A0U1M9M8_TALIS</name>
<sequence length="90" mass="10171">MLEAETEAGDYWKKSGDKALVHNVNSIIMMDTHWACLNDKIEIATNPNPGKRACPFVSPSLYQDWVPSHCRPLHIHAKSRGIQCRLKADI</sequence>
<gene>
    <name evidence="1" type="ORF">PISL3812_09400</name>
</gene>
<keyword evidence="2" id="KW-1185">Reference proteome</keyword>
<dbReference type="Proteomes" id="UP000054383">
    <property type="component" value="Unassembled WGS sequence"/>
</dbReference>
<dbReference type="AlphaFoldDB" id="A0A0U1M9M8"/>
<evidence type="ECO:0000313" key="2">
    <source>
        <dbReference type="Proteomes" id="UP000054383"/>
    </source>
</evidence>
<reference evidence="1 2" key="1">
    <citation type="submission" date="2015-04" db="EMBL/GenBank/DDBJ databases">
        <authorList>
            <person name="Syromyatnikov M.Y."/>
            <person name="Popov V.N."/>
        </authorList>
    </citation>
    <scope>NUCLEOTIDE SEQUENCE [LARGE SCALE GENOMIC DNA]</scope>
    <source>
        <strain evidence="1">WF-38-12</strain>
    </source>
</reference>
<accession>A0A0U1M9M8</accession>
<dbReference type="STRING" id="28573.A0A0U1M9M8"/>
<organism evidence="1 2">
    <name type="scientific">Talaromyces islandicus</name>
    <name type="common">Penicillium islandicum</name>
    <dbReference type="NCBI Taxonomy" id="28573"/>
    <lineage>
        <taxon>Eukaryota</taxon>
        <taxon>Fungi</taxon>
        <taxon>Dikarya</taxon>
        <taxon>Ascomycota</taxon>
        <taxon>Pezizomycotina</taxon>
        <taxon>Eurotiomycetes</taxon>
        <taxon>Eurotiomycetidae</taxon>
        <taxon>Eurotiales</taxon>
        <taxon>Trichocomaceae</taxon>
        <taxon>Talaromyces</taxon>
        <taxon>Talaromyces sect. Islandici</taxon>
    </lineage>
</organism>